<dbReference type="EMBL" id="CP014924">
    <property type="protein sequence ID" value="ANZ65696.1"/>
    <property type="molecule type" value="Genomic_DNA"/>
</dbReference>
<dbReference type="STRING" id="240427.AYR62_02985"/>
<evidence type="ECO:0000313" key="3">
    <source>
        <dbReference type="EMBL" id="ANZ65696.1"/>
    </source>
</evidence>
<name>A0A1B2IUG8_9LACO</name>
<protein>
    <recommendedName>
        <fullName evidence="5">Acyltransferase</fullName>
    </recommendedName>
</protein>
<dbReference type="Pfam" id="PF00132">
    <property type="entry name" value="Hexapep"/>
    <property type="match status" value="1"/>
</dbReference>
<sequence length="185" mass="20350">MAVKVFLRCMYTFIKFLKVRIRLSASIKIKAPQNRWRGKLDIVCDHESTICIGKRCSSRGFTHLESIYGEKIVIGNDTFINRNVSITSLKSIVIGNKCLIANNVVIVDHDHNFYLGNRGFITRNVTIGNNVWIGANSVVLKGVQIAENVVVAAGSVVTKDIPKNSVVAGNPAVIIKSNTHSNLSK</sequence>
<accession>A0A1B2IUG8</accession>
<dbReference type="OrthoDB" id="9812571at2"/>
<dbReference type="GO" id="GO:0016740">
    <property type="term" value="F:transferase activity"/>
    <property type="evidence" value="ECO:0007669"/>
    <property type="project" value="UniProtKB-KW"/>
</dbReference>
<proteinExistence type="predicted"/>
<gene>
    <name evidence="3" type="ORF">AYR63_00070</name>
</gene>
<dbReference type="PANTHER" id="PTHR23416">
    <property type="entry name" value="SIALIC ACID SYNTHASE-RELATED"/>
    <property type="match status" value="1"/>
</dbReference>
<evidence type="ECO:0000256" key="2">
    <source>
        <dbReference type="ARBA" id="ARBA00022737"/>
    </source>
</evidence>
<organism evidence="3 4">
    <name type="scientific">Secundilactobacillus paracollinoides</name>
    <dbReference type="NCBI Taxonomy" id="240427"/>
    <lineage>
        <taxon>Bacteria</taxon>
        <taxon>Bacillati</taxon>
        <taxon>Bacillota</taxon>
        <taxon>Bacilli</taxon>
        <taxon>Lactobacillales</taxon>
        <taxon>Lactobacillaceae</taxon>
        <taxon>Secundilactobacillus</taxon>
    </lineage>
</organism>
<dbReference type="SUPFAM" id="SSF51161">
    <property type="entry name" value="Trimeric LpxA-like enzymes"/>
    <property type="match status" value="1"/>
</dbReference>
<dbReference type="InterPro" id="IPR001451">
    <property type="entry name" value="Hexapep"/>
</dbReference>
<dbReference type="PROSITE" id="PS00101">
    <property type="entry name" value="HEXAPEP_TRANSFERASES"/>
    <property type="match status" value="1"/>
</dbReference>
<dbReference type="PANTHER" id="PTHR23416:SF78">
    <property type="entry name" value="LIPOPOLYSACCHARIDE BIOSYNTHESIS O-ACETYL TRANSFERASE WBBJ-RELATED"/>
    <property type="match status" value="1"/>
</dbReference>
<dbReference type="Pfam" id="PF14602">
    <property type="entry name" value="Hexapep_2"/>
    <property type="match status" value="1"/>
</dbReference>
<dbReference type="InterPro" id="IPR018357">
    <property type="entry name" value="Hexapep_transf_CS"/>
</dbReference>
<dbReference type="InterPro" id="IPR011004">
    <property type="entry name" value="Trimer_LpxA-like_sf"/>
</dbReference>
<reference evidence="3 4" key="1">
    <citation type="submission" date="2016-03" db="EMBL/GenBank/DDBJ databases">
        <title>Pediococcus and Lactobacillus from brewery environment - whole genome sequencing and assembly.</title>
        <authorList>
            <person name="Behr J."/>
            <person name="Geissler A.J."/>
            <person name="Vogel R.F."/>
        </authorList>
    </citation>
    <scope>NUCLEOTIDE SEQUENCE [LARGE SCALE GENOMIC DNA]</scope>
    <source>
        <strain evidence="3 4">TMW 1.1995</strain>
    </source>
</reference>
<dbReference type="AlphaFoldDB" id="A0A1B2IUG8"/>
<dbReference type="InterPro" id="IPR051159">
    <property type="entry name" value="Hexapeptide_acetyltransf"/>
</dbReference>
<evidence type="ECO:0000256" key="1">
    <source>
        <dbReference type="ARBA" id="ARBA00022679"/>
    </source>
</evidence>
<evidence type="ECO:0000313" key="4">
    <source>
        <dbReference type="Proteomes" id="UP000093267"/>
    </source>
</evidence>
<keyword evidence="4" id="KW-1185">Reference proteome</keyword>
<dbReference type="RefSeq" id="WP_065937470.1">
    <property type="nucleotide sequence ID" value="NZ_CP014924.1"/>
</dbReference>
<dbReference type="CDD" id="cd04647">
    <property type="entry name" value="LbH_MAT_like"/>
    <property type="match status" value="1"/>
</dbReference>
<dbReference type="Gene3D" id="2.160.10.10">
    <property type="entry name" value="Hexapeptide repeat proteins"/>
    <property type="match status" value="1"/>
</dbReference>
<dbReference type="Proteomes" id="UP000093267">
    <property type="component" value="Chromosome"/>
</dbReference>
<keyword evidence="1" id="KW-0808">Transferase</keyword>
<evidence type="ECO:0008006" key="5">
    <source>
        <dbReference type="Google" id="ProtNLM"/>
    </source>
</evidence>
<keyword evidence="2" id="KW-0677">Repeat</keyword>